<keyword evidence="4" id="KW-1185">Reference proteome</keyword>
<evidence type="ECO:0000256" key="1">
    <source>
        <dbReference type="SAM" id="Phobius"/>
    </source>
</evidence>
<evidence type="ECO:0000313" key="2">
    <source>
        <dbReference type="EMBL" id="KAJ6999171.1"/>
    </source>
</evidence>
<dbReference type="Proteomes" id="UP001164929">
    <property type="component" value="Chromosome 5"/>
</dbReference>
<proteinExistence type="predicted"/>
<feature type="transmembrane region" description="Helical" evidence="1">
    <location>
        <begin position="12"/>
        <end position="29"/>
    </location>
</feature>
<dbReference type="AlphaFoldDB" id="A0AAD6W4R4"/>
<dbReference type="EMBL" id="JAQIZT010000005">
    <property type="protein sequence ID" value="KAJ6999182.1"/>
    <property type="molecule type" value="Genomic_DNA"/>
</dbReference>
<evidence type="ECO:0000313" key="4">
    <source>
        <dbReference type="Proteomes" id="UP001164929"/>
    </source>
</evidence>
<keyword evidence="1" id="KW-0472">Membrane</keyword>
<dbReference type="EMBL" id="JAQIZT010000005">
    <property type="protein sequence ID" value="KAJ6999171.1"/>
    <property type="molecule type" value="Genomic_DNA"/>
</dbReference>
<protein>
    <submittedName>
        <fullName evidence="3">Uncharacterized protein</fullName>
    </submittedName>
</protein>
<sequence length="38" mass="4427">MTRLSCEKKVILALLFPLTLEFIIVVYELDVHNLKNPI</sequence>
<reference evidence="3" key="1">
    <citation type="journal article" date="2023" name="Mol. Ecol. Resour.">
        <title>Chromosome-level genome assembly of a triploid poplar Populus alba 'Berolinensis'.</title>
        <authorList>
            <person name="Chen S."/>
            <person name="Yu Y."/>
            <person name="Wang X."/>
            <person name="Wang S."/>
            <person name="Zhang T."/>
            <person name="Zhou Y."/>
            <person name="He R."/>
            <person name="Meng N."/>
            <person name="Wang Y."/>
            <person name="Liu W."/>
            <person name="Liu Z."/>
            <person name="Liu J."/>
            <person name="Guo Q."/>
            <person name="Huang H."/>
            <person name="Sederoff R.R."/>
            <person name="Wang G."/>
            <person name="Qu G."/>
            <person name="Chen S."/>
        </authorList>
    </citation>
    <scope>NUCLEOTIDE SEQUENCE</scope>
    <source>
        <strain evidence="3">SC-2020</strain>
    </source>
</reference>
<evidence type="ECO:0000313" key="3">
    <source>
        <dbReference type="EMBL" id="KAJ6999182.1"/>
    </source>
</evidence>
<name>A0AAD6W4R4_9ROSI</name>
<comment type="caution">
    <text evidence="3">The sequence shown here is derived from an EMBL/GenBank/DDBJ whole genome shotgun (WGS) entry which is preliminary data.</text>
</comment>
<keyword evidence="1" id="KW-1133">Transmembrane helix</keyword>
<accession>A0AAD6W4R4</accession>
<organism evidence="3 4">
    <name type="scientific">Populus alba x Populus x berolinensis</name>
    <dbReference type="NCBI Taxonomy" id="444605"/>
    <lineage>
        <taxon>Eukaryota</taxon>
        <taxon>Viridiplantae</taxon>
        <taxon>Streptophyta</taxon>
        <taxon>Embryophyta</taxon>
        <taxon>Tracheophyta</taxon>
        <taxon>Spermatophyta</taxon>
        <taxon>Magnoliopsida</taxon>
        <taxon>eudicotyledons</taxon>
        <taxon>Gunneridae</taxon>
        <taxon>Pentapetalae</taxon>
        <taxon>rosids</taxon>
        <taxon>fabids</taxon>
        <taxon>Malpighiales</taxon>
        <taxon>Salicaceae</taxon>
        <taxon>Saliceae</taxon>
        <taxon>Populus</taxon>
    </lineage>
</organism>
<keyword evidence="1" id="KW-0812">Transmembrane</keyword>
<gene>
    <name evidence="2" type="ORF">NC653_015109</name>
    <name evidence="3" type="ORF">NC653_015120</name>
</gene>